<name>A0A1G9R072_9PROT</name>
<evidence type="ECO:0000313" key="1">
    <source>
        <dbReference type="EMBL" id="SDM16603.1"/>
    </source>
</evidence>
<dbReference type="AlphaFoldDB" id="A0A1G9R072"/>
<evidence type="ECO:0000313" key="2">
    <source>
        <dbReference type="Proteomes" id="UP000199759"/>
    </source>
</evidence>
<reference evidence="1 2" key="1">
    <citation type="submission" date="2016-10" db="EMBL/GenBank/DDBJ databases">
        <authorList>
            <person name="de Groot N.N."/>
        </authorList>
    </citation>
    <scope>NUCLEOTIDE SEQUENCE [LARGE SCALE GENOMIC DNA]</scope>
    <source>
        <strain evidence="1 2">DSM 16077</strain>
    </source>
</reference>
<sequence length="111" mass="12587">MAAGPQIAKRAPVMVMWNRRELSEILNVYGRYVAMGEWKDYAIDGLATNAVFSIFRRASEVPMFAIVKTPADAQRQGMYKVVAVDGQVLKRGHELPQVLRVFEKKRFSVVD</sequence>
<keyword evidence="2" id="KW-1185">Reference proteome</keyword>
<accession>A0A1G9R072</accession>
<dbReference type="Pfam" id="PF10984">
    <property type="entry name" value="DUF2794"/>
    <property type="match status" value="1"/>
</dbReference>
<protein>
    <recommendedName>
        <fullName evidence="3">DUF2794 domain-containing protein</fullName>
    </recommendedName>
</protein>
<dbReference type="EMBL" id="FNHG01000006">
    <property type="protein sequence ID" value="SDM16603.1"/>
    <property type="molecule type" value="Genomic_DNA"/>
</dbReference>
<gene>
    <name evidence="1" type="ORF">SAMN04488568_10610</name>
</gene>
<dbReference type="STRING" id="144026.SAMN04488568_10610"/>
<dbReference type="Proteomes" id="UP000199759">
    <property type="component" value="Unassembled WGS sequence"/>
</dbReference>
<dbReference type="InterPro" id="IPR021252">
    <property type="entry name" value="DUF2794"/>
</dbReference>
<proteinExistence type="predicted"/>
<organism evidence="1 2">
    <name type="scientific">Maricaulis salignorans</name>
    <dbReference type="NCBI Taxonomy" id="144026"/>
    <lineage>
        <taxon>Bacteria</taxon>
        <taxon>Pseudomonadati</taxon>
        <taxon>Pseudomonadota</taxon>
        <taxon>Alphaproteobacteria</taxon>
        <taxon>Maricaulales</taxon>
        <taxon>Maricaulaceae</taxon>
        <taxon>Maricaulis</taxon>
    </lineage>
</organism>
<evidence type="ECO:0008006" key="3">
    <source>
        <dbReference type="Google" id="ProtNLM"/>
    </source>
</evidence>